<dbReference type="EMBL" id="LDAU01000145">
    <property type="protein sequence ID" value="KRX03054.1"/>
    <property type="molecule type" value="Genomic_DNA"/>
</dbReference>
<proteinExistence type="predicted"/>
<dbReference type="InParanoid" id="A0A0V0QLC0"/>
<feature type="compositionally biased region" description="Low complexity" evidence="1">
    <location>
        <begin position="89"/>
        <end position="99"/>
    </location>
</feature>
<keyword evidence="2" id="KW-0812">Transmembrane</keyword>
<evidence type="ECO:0000256" key="1">
    <source>
        <dbReference type="SAM" id="MobiDB-lite"/>
    </source>
</evidence>
<dbReference type="AlphaFoldDB" id="A0A0V0QLC0"/>
<feature type="compositionally biased region" description="Basic and acidic residues" evidence="1">
    <location>
        <begin position="77"/>
        <end position="88"/>
    </location>
</feature>
<evidence type="ECO:0000256" key="2">
    <source>
        <dbReference type="SAM" id="Phobius"/>
    </source>
</evidence>
<evidence type="ECO:0000256" key="3">
    <source>
        <dbReference type="SAM" id="SignalP"/>
    </source>
</evidence>
<feature type="chain" id="PRO_5006867488" description="Protein kinase-like domain" evidence="3">
    <location>
        <begin position="18"/>
        <end position="473"/>
    </location>
</feature>
<keyword evidence="2" id="KW-1133">Transmembrane helix</keyword>
<comment type="caution">
    <text evidence="4">The sequence shown here is derived from an EMBL/GenBank/DDBJ whole genome shotgun (WGS) entry which is preliminary data.</text>
</comment>
<keyword evidence="2" id="KW-0472">Membrane</keyword>
<dbReference type="Proteomes" id="UP000054937">
    <property type="component" value="Unassembled WGS sequence"/>
</dbReference>
<feature type="signal peptide" evidence="3">
    <location>
        <begin position="1"/>
        <end position="17"/>
    </location>
</feature>
<feature type="region of interest" description="Disordered" evidence="1">
    <location>
        <begin position="74"/>
        <end position="99"/>
    </location>
</feature>
<keyword evidence="5" id="KW-1185">Reference proteome</keyword>
<evidence type="ECO:0000313" key="4">
    <source>
        <dbReference type="EMBL" id="KRX03054.1"/>
    </source>
</evidence>
<gene>
    <name evidence="4" type="ORF">PPERSA_08129</name>
</gene>
<feature type="transmembrane region" description="Helical" evidence="2">
    <location>
        <begin position="42"/>
        <end position="66"/>
    </location>
</feature>
<protein>
    <recommendedName>
        <fullName evidence="6">Protein kinase-like domain</fullName>
    </recommendedName>
</protein>
<name>A0A0V0QLC0_PSEPJ</name>
<accession>A0A0V0QLC0</accession>
<evidence type="ECO:0000313" key="5">
    <source>
        <dbReference type="Proteomes" id="UP000054937"/>
    </source>
</evidence>
<sequence>MQKTLTIIFILLLSTNQQQEEKDNTNEENSEKQDTDTTGQQLLFYLQIAGYVIAGAIILCAVMNIITKIKKNRKEKKLKEQKLQEKSSRQINSSRRSQGIISTQSYNKQGTFPRVNTSQGLYRDSLDLNSLNGDFKRSNNHHLTLNISVSSKQQTEKKNQQVEKNCMPKHLSANIQINPSKDIYLVNFKSSQEFLQAYDINGINPDNLINKEDALEENKIKDQLKPFDSPTLLNNLKKNGNNTFILENKLTNVKDELKVIITKNKNKFHFAKCQIEKEYMQSQISEYCLQYINDLYFWFCEEVYIIVISKKYDEEIQGYQTVSQWINKSKNLSKTFSISSANHKVDMMTDLYFSKSLFLDQLQEEDLKYFSPKMQQLLQSENFQKKQIQDIMNFYTPPDLVYTLGVLYLEIHEERIFNTHELAETLEQMEMLENENSVLQENPLIQLIFQMINLNEEIRIRSLQEVSQNLSII</sequence>
<reference evidence="4 5" key="1">
    <citation type="journal article" date="2015" name="Sci. Rep.">
        <title>Genome of the facultative scuticociliatosis pathogen Pseudocohnilembus persalinus provides insight into its virulence through horizontal gene transfer.</title>
        <authorList>
            <person name="Xiong J."/>
            <person name="Wang G."/>
            <person name="Cheng J."/>
            <person name="Tian M."/>
            <person name="Pan X."/>
            <person name="Warren A."/>
            <person name="Jiang C."/>
            <person name="Yuan D."/>
            <person name="Miao W."/>
        </authorList>
    </citation>
    <scope>NUCLEOTIDE SEQUENCE [LARGE SCALE GENOMIC DNA]</scope>
    <source>
        <strain evidence="4">36N120E</strain>
    </source>
</reference>
<organism evidence="4 5">
    <name type="scientific">Pseudocohnilembus persalinus</name>
    <name type="common">Ciliate</name>
    <dbReference type="NCBI Taxonomy" id="266149"/>
    <lineage>
        <taxon>Eukaryota</taxon>
        <taxon>Sar</taxon>
        <taxon>Alveolata</taxon>
        <taxon>Ciliophora</taxon>
        <taxon>Intramacronucleata</taxon>
        <taxon>Oligohymenophorea</taxon>
        <taxon>Scuticociliatia</taxon>
        <taxon>Philasterida</taxon>
        <taxon>Pseudocohnilembidae</taxon>
        <taxon>Pseudocohnilembus</taxon>
    </lineage>
</organism>
<evidence type="ECO:0008006" key="6">
    <source>
        <dbReference type="Google" id="ProtNLM"/>
    </source>
</evidence>
<keyword evidence="3" id="KW-0732">Signal</keyword>